<dbReference type="Proteomes" id="UP001305779">
    <property type="component" value="Unassembled WGS sequence"/>
</dbReference>
<sequence>MAIKKPLTADSKVQEPLALSKSATEEEIITHIESFVTSAIIAINTRHFDPSLPPCTSISQDVSMPGIGFRQAAKSRVEYVDGFRKLAASYPRFEIEPLKMESYVLLEAGYAEVYLTAQSFGGPTLATGLKRKAVGRHEFRRVDGVWLMVGETTFLGIGDGGAVFEM</sequence>
<protein>
    <recommendedName>
        <fullName evidence="3">SnoaL-like domain-containing protein</fullName>
    </recommendedName>
</protein>
<name>A0ABR0E386_ZASCE</name>
<evidence type="ECO:0000313" key="1">
    <source>
        <dbReference type="EMBL" id="KAK4495888.1"/>
    </source>
</evidence>
<organism evidence="1 2">
    <name type="scientific">Zasmidium cellare</name>
    <name type="common">Wine cellar mold</name>
    <name type="synonym">Racodium cellare</name>
    <dbReference type="NCBI Taxonomy" id="395010"/>
    <lineage>
        <taxon>Eukaryota</taxon>
        <taxon>Fungi</taxon>
        <taxon>Dikarya</taxon>
        <taxon>Ascomycota</taxon>
        <taxon>Pezizomycotina</taxon>
        <taxon>Dothideomycetes</taxon>
        <taxon>Dothideomycetidae</taxon>
        <taxon>Mycosphaerellales</taxon>
        <taxon>Mycosphaerellaceae</taxon>
        <taxon>Zasmidium</taxon>
    </lineage>
</organism>
<reference evidence="1 2" key="1">
    <citation type="journal article" date="2023" name="G3 (Bethesda)">
        <title>A chromosome-level genome assembly of Zasmidium syzygii isolated from banana leaves.</title>
        <authorList>
            <person name="van Westerhoven A.C."/>
            <person name="Mehrabi R."/>
            <person name="Talebi R."/>
            <person name="Steentjes M.B.F."/>
            <person name="Corcolon B."/>
            <person name="Chong P.A."/>
            <person name="Kema G.H.J."/>
            <person name="Seidl M.F."/>
        </authorList>
    </citation>
    <scope>NUCLEOTIDE SEQUENCE [LARGE SCALE GENOMIC DNA]</scope>
    <source>
        <strain evidence="1 2">P124</strain>
    </source>
</reference>
<evidence type="ECO:0000313" key="2">
    <source>
        <dbReference type="Proteomes" id="UP001305779"/>
    </source>
</evidence>
<dbReference type="EMBL" id="JAXOVC010000011">
    <property type="protein sequence ID" value="KAK4495888.1"/>
    <property type="molecule type" value="Genomic_DNA"/>
</dbReference>
<proteinExistence type="predicted"/>
<comment type="caution">
    <text evidence="1">The sequence shown here is derived from an EMBL/GenBank/DDBJ whole genome shotgun (WGS) entry which is preliminary data.</text>
</comment>
<keyword evidence="2" id="KW-1185">Reference proteome</keyword>
<evidence type="ECO:0008006" key="3">
    <source>
        <dbReference type="Google" id="ProtNLM"/>
    </source>
</evidence>
<gene>
    <name evidence="1" type="ORF">PRZ48_013156</name>
</gene>
<accession>A0ABR0E386</accession>